<keyword evidence="7" id="KW-1185">Reference proteome</keyword>
<protein>
    <recommendedName>
        <fullName evidence="5">Glycosyltransferase 2-like domain-containing protein</fullName>
    </recommendedName>
</protein>
<accession>A0A5C1EB18</accession>
<dbReference type="GO" id="GO:0016757">
    <property type="term" value="F:glycosyltransferase activity"/>
    <property type="evidence" value="ECO:0007669"/>
    <property type="project" value="UniProtKB-KW"/>
</dbReference>
<evidence type="ECO:0000256" key="2">
    <source>
        <dbReference type="ARBA" id="ARBA00022676"/>
    </source>
</evidence>
<dbReference type="CDD" id="cd04186">
    <property type="entry name" value="GT_2_like_c"/>
    <property type="match status" value="1"/>
</dbReference>
<proteinExistence type="inferred from homology"/>
<gene>
    <name evidence="6" type="ORF">OTERR_23980</name>
</gene>
<name>A0A5C1EB18_9RHOO</name>
<evidence type="ECO:0000313" key="7">
    <source>
        <dbReference type="Proteomes" id="UP000323671"/>
    </source>
</evidence>
<keyword evidence="2" id="KW-0328">Glycosyltransferase</keyword>
<feature type="transmembrane region" description="Helical" evidence="4">
    <location>
        <begin position="241"/>
        <end position="262"/>
    </location>
</feature>
<evidence type="ECO:0000259" key="5">
    <source>
        <dbReference type="Pfam" id="PF00535"/>
    </source>
</evidence>
<evidence type="ECO:0000313" key="6">
    <source>
        <dbReference type="EMBL" id="QEL65874.1"/>
    </source>
</evidence>
<evidence type="ECO:0000256" key="4">
    <source>
        <dbReference type="SAM" id="Phobius"/>
    </source>
</evidence>
<evidence type="ECO:0000256" key="3">
    <source>
        <dbReference type="ARBA" id="ARBA00022679"/>
    </source>
</evidence>
<feature type="domain" description="Glycosyltransferase 2-like" evidence="5">
    <location>
        <begin position="9"/>
        <end position="171"/>
    </location>
</feature>
<dbReference type="PANTHER" id="PTHR43179">
    <property type="entry name" value="RHAMNOSYLTRANSFERASE WBBL"/>
    <property type="match status" value="1"/>
</dbReference>
<keyword evidence="4" id="KW-0472">Membrane</keyword>
<dbReference type="InterPro" id="IPR029044">
    <property type="entry name" value="Nucleotide-diphossugar_trans"/>
</dbReference>
<dbReference type="Pfam" id="PF00535">
    <property type="entry name" value="Glycos_transf_2"/>
    <property type="match status" value="1"/>
</dbReference>
<organism evidence="6 7">
    <name type="scientific">Oryzomicrobium terrae</name>
    <dbReference type="NCBI Taxonomy" id="1735038"/>
    <lineage>
        <taxon>Bacteria</taxon>
        <taxon>Pseudomonadati</taxon>
        <taxon>Pseudomonadota</taxon>
        <taxon>Betaproteobacteria</taxon>
        <taxon>Rhodocyclales</taxon>
        <taxon>Rhodocyclaceae</taxon>
        <taxon>Oryzomicrobium</taxon>
    </lineage>
</organism>
<dbReference type="KEGG" id="otr:OTERR_23980"/>
<dbReference type="RefSeq" id="WP_149425932.1">
    <property type="nucleotide sequence ID" value="NZ_CP022579.1"/>
</dbReference>
<evidence type="ECO:0000256" key="1">
    <source>
        <dbReference type="ARBA" id="ARBA00006739"/>
    </source>
</evidence>
<sequence length="339" mass="37954">MVSDKILISVCIANFNGEEILFECLDSIVRQVGDFSVEIIVHDDCSTDGSLNLLHEVFPNVQVIVSKNNVGFCVANNRMVAAARGRYVLLLNNDAVLLQGALQTLLAYAESLGKQAILGLPQYAYGGGGLIDCGSDLDLFLNAVPNQHWRKGDVAVVIGACFWINKELWHELGGFPESFHALAEDTYLCCRARLAGYPVRIAPGSGFLHRVGYSLGGGKATAGELHTRVERRRLTERNKTFALLACSPGVSFFFLLPIHLLMLCLEGGGVSLLTCRYKIWRDIYLACFKALWRERRWLARFRVETQCKRSCTLVDYFSVFRILPQKFRMLMIYGFPRIS</sequence>
<dbReference type="EMBL" id="CP022579">
    <property type="protein sequence ID" value="QEL65874.1"/>
    <property type="molecule type" value="Genomic_DNA"/>
</dbReference>
<comment type="similarity">
    <text evidence="1">Belongs to the glycosyltransferase 2 family.</text>
</comment>
<dbReference type="InterPro" id="IPR001173">
    <property type="entry name" value="Glyco_trans_2-like"/>
</dbReference>
<dbReference type="Gene3D" id="3.90.550.10">
    <property type="entry name" value="Spore Coat Polysaccharide Biosynthesis Protein SpsA, Chain A"/>
    <property type="match status" value="1"/>
</dbReference>
<keyword evidence="4" id="KW-1133">Transmembrane helix</keyword>
<keyword evidence="3" id="KW-0808">Transferase</keyword>
<dbReference type="Proteomes" id="UP000323671">
    <property type="component" value="Chromosome"/>
</dbReference>
<dbReference type="AlphaFoldDB" id="A0A5C1EB18"/>
<keyword evidence="4" id="KW-0812">Transmembrane</keyword>
<dbReference type="PANTHER" id="PTHR43179:SF12">
    <property type="entry name" value="GALACTOFURANOSYLTRANSFERASE GLFT2"/>
    <property type="match status" value="1"/>
</dbReference>
<dbReference type="SUPFAM" id="SSF53448">
    <property type="entry name" value="Nucleotide-diphospho-sugar transferases"/>
    <property type="match status" value="1"/>
</dbReference>
<reference evidence="6 7" key="1">
    <citation type="submission" date="2017-07" db="EMBL/GenBank/DDBJ databases">
        <title>Complete genome sequence of Oryzomicrobium terrae TPP412.</title>
        <authorList>
            <person name="Chiu L.-W."/>
            <person name="Lo K.-J."/>
            <person name="Tsai Y.-M."/>
            <person name="Lin S.-S."/>
            <person name="Kuo C.-H."/>
            <person name="Liu C.-T."/>
        </authorList>
    </citation>
    <scope>NUCLEOTIDE SEQUENCE [LARGE SCALE GENOMIC DNA]</scope>
    <source>
        <strain evidence="6 7">TPP412</strain>
    </source>
</reference>